<dbReference type="EMBL" id="ML976040">
    <property type="protein sequence ID" value="KAF1941981.1"/>
    <property type="molecule type" value="Genomic_DNA"/>
</dbReference>
<sequence length="83" mass="9277">MIGRSRSAYQHELHSASRWRCATPTSTLRPASRCDFASAEAHLRNRLRSRLGTYFLVTALCSSSFKQESNSSCEIQEPGIDGK</sequence>
<organism evidence="1 2">
    <name type="scientific">Clathrospora elynae</name>
    <dbReference type="NCBI Taxonomy" id="706981"/>
    <lineage>
        <taxon>Eukaryota</taxon>
        <taxon>Fungi</taxon>
        <taxon>Dikarya</taxon>
        <taxon>Ascomycota</taxon>
        <taxon>Pezizomycotina</taxon>
        <taxon>Dothideomycetes</taxon>
        <taxon>Pleosporomycetidae</taxon>
        <taxon>Pleosporales</taxon>
        <taxon>Diademaceae</taxon>
        <taxon>Clathrospora</taxon>
    </lineage>
</organism>
<gene>
    <name evidence="1" type="ORF">EJ02DRAFT_185844</name>
</gene>
<reference evidence="1" key="1">
    <citation type="journal article" date="2020" name="Stud. Mycol.">
        <title>101 Dothideomycetes genomes: a test case for predicting lifestyles and emergence of pathogens.</title>
        <authorList>
            <person name="Haridas S."/>
            <person name="Albert R."/>
            <person name="Binder M."/>
            <person name="Bloem J."/>
            <person name="Labutti K."/>
            <person name="Salamov A."/>
            <person name="Andreopoulos B."/>
            <person name="Baker S."/>
            <person name="Barry K."/>
            <person name="Bills G."/>
            <person name="Bluhm B."/>
            <person name="Cannon C."/>
            <person name="Castanera R."/>
            <person name="Culley D."/>
            <person name="Daum C."/>
            <person name="Ezra D."/>
            <person name="Gonzalez J."/>
            <person name="Henrissat B."/>
            <person name="Kuo A."/>
            <person name="Liang C."/>
            <person name="Lipzen A."/>
            <person name="Lutzoni F."/>
            <person name="Magnuson J."/>
            <person name="Mondo S."/>
            <person name="Nolan M."/>
            <person name="Ohm R."/>
            <person name="Pangilinan J."/>
            <person name="Park H.-J."/>
            <person name="Ramirez L."/>
            <person name="Alfaro M."/>
            <person name="Sun H."/>
            <person name="Tritt A."/>
            <person name="Yoshinaga Y."/>
            <person name="Zwiers L.-H."/>
            <person name="Turgeon B."/>
            <person name="Goodwin S."/>
            <person name="Spatafora J."/>
            <person name="Crous P."/>
            <person name="Grigoriev I."/>
        </authorList>
    </citation>
    <scope>NUCLEOTIDE SEQUENCE</scope>
    <source>
        <strain evidence="1">CBS 161.51</strain>
    </source>
</reference>
<dbReference type="AlphaFoldDB" id="A0A6A5SMW5"/>
<dbReference type="Proteomes" id="UP000800038">
    <property type="component" value="Unassembled WGS sequence"/>
</dbReference>
<name>A0A6A5SMW5_9PLEO</name>
<keyword evidence="2" id="KW-1185">Reference proteome</keyword>
<accession>A0A6A5SMW5</accession>
<proteinExistence type="predicted"/>
<evidence type="ECO:0000313" key="2">
    <source>
        <dbReference type="Proteomes" id="UP000800038"/>
    </source>
</evidence>
<protein>
    <submittedName>
        <fullName evidence="1">Uncharacterized protein</fullName>
    </submittedName>
</protein>
<evidence type="ECO:0000313" key="1">
    <source>
        <dbReference type="EMBL" id="KAF1941981.1"/>
    </source>
</evidence>